<gene>
    <name evidence="3" type="ORF">PBT88_07870</name>
</gene>
<dbReference type="InterPro" id="IPR005546">
    <property type="entry name" value="Autotransporte_beta"/>
</dbReference>
<dbReference type="RefSeq" id="WP_270078644.1">
    <property type="nucleotide sequence ID" value="NZ_CP115174.1"/>
</dbReference>
<dbReference type="Proteomes" id="UP001210865">
    <property type="component" value="Chromosome"/>
</dbReference>
<dbReference type="EMBL" id="CP115174">
    <property type="protein sequence ID" value="WBO24015.1"/>
    <property type="molecule type" value="Genomic_DNA"/>
</dbReference>
<evidence type="ECO:0000313" key="4">
    <source>
        <dbReference type="Proteomes" id="UP001210865"/>
    </source>
</evidence>
<dbReference type="SMART" id="SM00869">
    <property type="entry name" value="Autotransporter"/>
    <property type="match status" value="1"/>
</dbReference>
<sequence length="1044" mass="102458">MRHLFATTCLTPIAFGLIAAPALAATATIGAAQTTPVLTSTANAGSAADVSITSAGSIAPTVAGAAVTLDSNNSVTNAGAISYSGVSGTSGILANAGVTGTITNSGTITDNETYVRTDTNGDGVLDGAYAQGSDRYGIRTPGGLAGNVVNSGTITVEGNDSAGIALGGTLTGSLQQSGTITVTGDRSVGISTGAITGDASIGGTISASGTNASGVLLNGDVGGALVVQATITSTGYSATTAPTDLTKLTAANLLQGGPTMQISGNVAGGALFTAATSTTDSSGTTTATTASALTSYGSAPALLVGATDHAITLGAVASDTAKHGLVLNGTIAGLGVYDGFAANGLVIGGQGGAVTIANGMTQAGTVSATSNDASATAIRIGSGASVPEIVNSGTISATGATKATDASVGIQIDAGSSIATITNSGSITTTAGTAASDTAILDKSGNVTIVTNSGTISATGSTATNVAIDLSAATANTTVSQPAAASGGTTPAITGDIRFGSGNDNLVIAGGTVTGNVSFGAGSNSMALSGTSTYTGTTDFGGGTDSLSLSGTASFSGAIVNGGGLAVKLAGGTLALSGTGATTIGSLAVSGGGTLGVTIDGTTGASTLYQVSGAASFDTGSKLALHFSDLNYTAGTYTVITAGSLSGVGNLSTTGVALPWLFESQVATNAAGNGVNVIVTRKTAAELGLNRSESSAYNAIYAAIAGDKPIGDSFLNFSDSASFKAGLRSLMPDFAGASFDTVTSGSRATARFLADPDAPLVDEGKWGFWLQQVGWGHTKSIGDTAGYRITGWGASGGAEIKAGGFGRFGLSLAYLSGTNDDAGSDNDVDSSHYELGVYWRADWGGLHAFARGSAATIDFKSHRRFEGMDGTTQVLRTAEGDWNGKLYSGAAGLSYRLELGKFSLRPQASLDYYKLHEGHYAEAGGGTGMDLIVNARDSDQSAANGAIALGYNFFDSTADDGGFLRTEIEGGRRQLIGGKLGDTTAHFAGGDDFTLTPDDPTSGWTGAFRIKGGATGYVISGELDGEKQDSHVAVALRAGLQVGF</sequence>
<feature type="chain" id="PRO_5045465826" evidence="1">
    <location>
        <begin position="25"/>
        <end position="1044"/>
    </location>
</feature>
<evidence type="ECO:0000313" key="3">
    <source>
        <dbReference type="EMBL" id="WBO24015.1"/>
    </source>
</evidence>
<proteinExistence type="predicted"/>
<evidence type="ECO:0000259" key="2">
    <source>
        <dbReference type="PROSITE" id="PS51208"/>
    </source>
</evidence>
<reference evidence="3 4" key="1">
    <citation type="submission" date="2022-12" db="EMBL/GenBank/DDBJ databases">
        <title>Sphingomonas abieness sp. nov., an endophytic bacterium isolated from Abies koreana.</title>
        <authorList>
            <person name="Jiang L."/>
            <person name="Lee J."/>
        </authorList>
    </citation>
    <scope>NUCLEOTIDE SEQUENCE [LARGE SCALE GENOMIC DNA]</scope>
    <source>
        <strain evidence="4">PAMB 00755</strain>
    </source>
</reference>
<protein>
    <submittedName>
        <fullName evidence="3">Autotransporter domain-containing protein</fullName>
    </submittedName>
</protein>
<dbReference type="PROSITE" id="PS51208">
    <property type="entry name" value="AUTOTRANSPORTER"/>
    <property type="match status" value="1"/>
</dbReference>
<feature type="domain" description="Autotransporter" evidence="2">
    <location>
        <begin position="761"/>
        <end position="1044"/>
    </location>
</feature>
<keyword evidence="1" id="KW-0732">Signal</keyword>
<evidence type="ECO:0000256" key="1">
    <source>
        <dbReference type="SAM" id="SignalP"/>
    </source>
</evidence>
<organism evidence="3 4">
    <name type="scientific">Sphingomonas abietis</name>
    <dbReference type="NCBI Taxonomy" id="3012344"/>
    <lineage>
        <taxon>Bacteria</taxon>
        <taxon>Pseudomonadati</taxon>
        <taxon>Pseudomonadota</taxon>
        <taxon>Alphaproteobacteria</taxon>
        <taxon>Sphingomonadales</taxon>
        <taxon>Sphingomonadaceae</taxon>
        <taxon>Sphingomonas</taxon>
    </lineage>
</organism>
<name>A0ABY7NT88_9SPHN</name>
<accession>A0ABY7NT88</accession>
<dbReference type="Gene3D" id="2.40.128.130">
    <property type="entry name" value="Autotransporter beta-domain"/>
    <property type="match status" value="1"/>
</dbReference>
<dbReference type="Pfam" id="PF03797">
    <property type="entry name" value="Autotransporter"/>
    <property type="match status" value="1"/>
</dbReference>
<keyword evidence="4" id="KW-1185">Reference proteome</keyword>
<feature type="signal peptide" evidence="1">
    <location>
        <begin position="1"/>
        <end position="24"/>
    </location>
</feature>
<dbReference type="InterPro" id="IPR036709">
    <property type="entry name" value="Autotransporte_beta_dom_sf"/>
</dbReference>
<dbReference type="SUPFAM" id="SSF103515">
    <property type="entry name" value="Autotransporter"/>
    <property type="match status" value="1"/>
</dbReference>